<evidence type="ECO:0000313" key="3">
    <source>
        <dbReference type="Proteomes" id="UP000440732"/>
    </source>
</evidence>
<proteinExistence type="predicted"/>
<gene>
    <name evidence="2" type="ORF">PF006_g29466</name>
    <name evidence="1" type="ORF">PF010_g30005</name>
</gene>
<dbReference type="EMBL" id="QXFX01005360">
    <property type="protein sequence ID" value="KAE9060963.1"/>
    <property type="molecule type" value="Genomic_DNA"/>
</dbReference>
<organism evidence="2 3">
    <name type="scientific">Phytophthora fragariae</name>
    <dbReference type="NCBI Taxonomy" id="53985"/>
    <lineage>
        <taxon>Eukaryota</taxon>
        <taxon>Sar</taxon>
        <taxon>Stramenopiles</taxon>
        <taxon>Oomycota</taxon>
        <taxon>Peronosporomycetes</taxon>
        <taxon>Peronosporales</taxon>
        <taxon>Peronosporaceae</taxon>
        <taxon>Phytophthora</taxon>
    </lineage>
</organism>
<comment type="caution">
    <text evidence="2">The sequence shown here is derived from an EMBL/GenBank/DDBJ whole genome shotgun (WGS) entry which is preliminary data.</text>
</comment>
<dbReference type="Proteomes" id="UP000440732">
    <property type="component" value="Unassembled WGS sequence"/>
</dbReference>
<protein>
    <submittedName>
        <fullName evidence="2">Uncharacterized protein</fullName>
    </submittedName>
</protein>
<reference evidence="2 3" key="1">
    <citation type="submission" date="2018-08" db="EMBL/GenBank/DDBJ databases">
        <title>Genomic investigation of the strawberry pathogen Phytophthora fragariae indicates pathogenicity is determined by transcriptional variation in three key races.</title>
        <authorList>
            <person name="Adams T.M."/>
            <person name="Armitage A.D."/>
            <person name="Sobczyk M.K."/>
            <person name="Bates H.J."/>
            <person name="Dunwell J.M."/>
            <person name="Nellist C.F."/>
            <person name="Harrison R.J."/>
        </authorList>
    </citation>
    <scope>NUCLEOTIDE SEQUENCE [LARGE SCALE GENOMIC DNA]</scope>
    <source>
        <strain evidence="2 3">NOV-5</strain>
        <strain evidence="1 4">ONT-3</strain>
    </source>
</reference>
<dbReference type="AlphaFoldDB" id="A0A6A3Q6Z2"/>
<name>A0A6A3Q6Z2_9STRA</name>
<evidence type="ECO:0000313" key="4">
    <source>
        <dbReference type="Proteomes" id="UP000488956"/>
    </source>
</evidence>
<accession>A0A6A3Q6Z2</accession>
<dbReference type="EMBL" id="QXGA01004948">
    <property type="protein sequence ID" value="KAE9069919.1"/>
    <property type="molecule type" value="Genomic_DNA"/>
</dbReference>
<evidence type="ECO:0000313" key="1">
    <source>
        <dbReference type="EMBL" id="KAE9060963.1"/>
    </source>
</evidence>
<sequence length="52" mass="5605">MLIFALVVTLYQTHLRCVNGLLVVLASYVTLLLAAPLKLGDCFVTFVLPPGS</sequence>
<evidence type="ECO:0000313" key="2">
    <source>
        <dbReference type="EMBL" id="KAE9069919.1"/>
    </source>
</evidence>
<dbReference type="Proteomes" id="UP000488956">
    <property type="component" value="Unassembled WGS sequence"/>
</dbReference>